<name>A0A838CSY1_9BACI</name>
<accession>A0A838CSY1</accession>
<proteinExistence type="predicted"/>
<comment type="caution">
    <text evidence="1">The sequence shown here is derived from an EMBL/GenBank/DDBJ whole genome shotgun (WGS) entry which is preliminary data.</text>
</comment>
<dbReference type="EMBL" id="JACEFG010000002">
    <property type="protein sequence ID" value="MBA2174716.1"/>
    <property type="molecule type" value="Genomic_DNA"/>
</dbReference>
<evidence type="ECO:0000313" key="1">
    <source>
        <dbReference type="EMBL" id="MBA2174716.1"/>
    </source>
</evidence>
<dbReference type="Proteomes" id="UP000571017">
    <property type="component" value="Unassembled WGS sequence"/>
</dbReference>
<organism evidence="1 2">
    <name type="scientific">Halobacillus locisalis</name>
    <dbReference type="NCBI Taxonomy" id="220753"/>
    <lineage>
        <taxon>Bacteria</taxon>
        <taxon>Bacillati</taxon>
        <taxon>Bacillota</taxon>
        <taxon>Bacilli</taxon>
        <taxon>Bacillales</taxon>
        <taxon>Bacillaceae</taxon>
        <taxon>Halobacillus</taxon>
    </lineage>
</organism>
<protein>
    <submittedName>
        <fullName evidence="1">Uncharacterized protein</fullName>
    </submittedName>
</protein>
<dbReference type="RefSeq" id="WP_181471780.1">
    <property type="nucleotide sequence ID" value="NZ_JACEFG010000002.1"/>
</dbReference>
<reference evidence="1 2" key="1">
    <citation type="journal article" date="2004" name="Extremophiles">
        <title>Halobacillus locisalis sp. nov., a halophilic bacterium isolated from a marine solar saltern of the Yellow Sea in Korea.</title>
        <authorList>
            <person name="Yoon J.H."/>
            <person name="Kang K.H."/>
            <person name="Oh T.K."/>
            <person name="Park Y.H."/>
        </authorList>
    </citation>
    <scope>NUCLEOTIDE SEQUENCE [LARGE SCALE GENOMIC DNA]</scope>
    <source>
        <strain evidence="1 2">KCTC 3788</strain>
    </source>
</reference>
<evidence type="ECO:0000313" key="2">
    <source>
        <dbReference type="Proteomes" id="UP000571017"/>
    </source>
</evidence>
<gene>
    <name evidence="1" type="ORF">H0266_07405</name>
</gene>
<dbReference type="AlphaFoldDB" id="A0A838CSY1"/>
<sequence length="182" mass="21537">MEMPKRKMWLIIISTALGFSLFFHYQSFHEQREEKREVGRFMEWTTSKSLSDVGIMNANVWEDLIESDDGDVQFAIRTGMIQNDAGRWERMEHTDEIVNLLHDLNEDLYQFKTGMETEEDVTDLKEEINQKVQALTGIFTYLQETIPEEDSIAWYDTLDDLSDRDSELSERVEEQYETVYPN</sequence>
<keyword evidence="2" id="KW-1185">Reference proteome</keyword>